<name>A0A367JJA5_RHIST</name>
<evidence type="ECO:0000313" key="4">
    <source>
        <dbReference type="Proteomes" id="UP000253551"/>
    </source>
</evidence>
<feature type="region of interest" description="Disordered" evidence="1">
    <location>
        <begin position="37"/>
        <end position="88"/>
    </location>
</feature>
<dbReference type="STRING" id="4846.A0A367JJA5"/>
<dbReference type="Pfam" id="PF00397">
    <property type="entry name" value="WW"/>
    <property type="match status" value="1"/>
</dbReference>
<dbReference type="InterPro" id="IPR001202">
    <property type="entry name" value="WW_dom"/>
</dbReference>
<dbReference type="SUPFAM" id="SSF51045">
    <property type="entry name" value="WW domain"/>
    <property type="match status" value="1"/>
</dbReference>
<dbReference type="AlphaFoldDB" id="A0A367JJA5"/>
<dbReference type="Proteomes" id="UP000253551">
    <property type="component" value="Unassembled WGS sequence"/>
</dbReference>
<evidence type="ECO:0000256" key="1">
    <source>
        <dbReference type="SAM" id="MobiDB-lite"/>
    </source>
</evidence>
<keyword evidence="4" id="KW-1185">Reference proteome</keyword>
<gene>
    <name evidence="3" type="ORF">CU098_009077</name>
</gene>
<dbReference type="EMBL" id="PJQM01003272">
    <property type="protein sequence ID" value="RCH89781.1"/>
    <property type="molecule type" value="Genomic_DNA"/>
</dbReference>
<dbReference type="SMART" id="SM00456">
    <property type="entry name" value="WW"/>
    <property type="match status" value="1"/>
</dbReference>
<comment type="caution">
    <text evidence="3">The sequence shown here is derived from an EMBL/GenBank/DDBJ whole genome shotgun (WGS) entry which is preliminary data.</text>
</comment>
<dbReference type="CDD" id="cd00201">
    <property type="entry name" value="WW"/>
    <property type="match status" value="1"/>
</dbReference>
<feature type="compositionally biased region" description="Polar residues" evidence="1">
    <location>
        <begin position="53"/>
        <end position="84"/>
    </location>
</feature>
<dbReference type="OrthoDB" id="2367685at2759"/>
<accession>A0A367JJA5</accession>
<organism evidence="3 4">
    <name type="scientific">Rhizopus stolonifer</name>
    <name type="common">Rhizopus nigricans</name>
    <dbReference type="NCBI Taxonomy" id="4846"/>
    <lineage>
        <taxon>Eukaryota</taxon>
        <taxon>Fungi</taxon>
        <taxon>Fungi incertae sedis</taxon>
        <taxon>Mucoromycota</taxon>
        <taxon>Mucoromycotina</taxon>
        <taxon>Mucoromycetes</taxon>
        <taxon>Mucorales</taxon>
        <taxon>Mucorineae</taxon>
        <taxon>Rhizopodaceae</taxon>
        <taxon>Rhizopus</taxon>
    </lineage>
</organism>
<evidence type="ECO:0000313" key="3">
    <source>
        <dbReference type="EMBL" id="RCH89781.1"/>
    </source>
</evidence>
<dbReference type="PROSITE" id="PS01159">
    <property type="entry name" value="WW_DOMAIN_1"/>
    <property type="match status" value="1"/>
</dbReference>
<dbReference type="InterPro" id="IPR036020">
    <property type="entry name" value="WW_dom_sf"/>
</dbReference>
<dbReference type="Gene3D" id="2.20.70.10">
    <property type="match status" value="1"/>
</dbReference>
<sequence>MNRPQPPSLPLGWIALWDEASQRYYYVEQATGTTQWEIPTSESKATPDYHNGYPQQMPTGENSTYHGATNPVATTYPTQPSSQEGVDGERGLGKVFHGFSGGAIAGSLFGFAAGKFLGNHNHHGGVSWSELDLILCKTN</sequence>
<dbReference type="PROSITE" id="PS50020">
    <property type="entry name" value="WW_DOMAIN_2"/>
    <property type="match status" value="1"/>
</dbReference>
<feature type="domain" description="WW" evidence="2">
    <location>
        <begin position="7"/>
        <end position="41"/>
    </location>
</feature>
<proteinExistence type="predicted"/>
<evidence type="ECO:0000259" key="2">
    <source>
        <dbReference type="PROSITE" id="PS50020"/>
    </source>
</evidence>
<reference evidence="3 4" key="1">
    <citation type="journal article" date="2018" name="G3 (Bethesda)">
        <title>Phylogenetic and Phylogenomic Definition of Rhizopus Species.</title>
        <authorList>
            <person name="Gryganskyi A.P."/>
            <person name="Golan J."/>
            <person name="Dolatabadi S."/>
            <person name="Mondo S."/>
            <person name="Robb S."/>
            <person name="Idnurm A."/>
            <person name="Muszewska A."/>
            <person name="Steczkiewicz K."/>
            <person name="Masonjones S."/>
            <person name="Liao H.L."/>
            <person name="Gajdeczka M.T."/>
            <person name="Anike F."/>
            <person name="Vuek A."/>
            <person name="Anishchenko I.M."/>
            <person name="Voigt K."/>
            <person name="de Hoog G.S."/>
            <person name="Smith M.E."/>
            <person name="Heitman J."/>
            <person name="Vilgalys R."/>
            <person name="Stajich J.E."/>
        </authorList>
    </citation>
    <scope>NUCLEOTIDE SEQUENCE [LARGE SCALE GENOMIC DNA]</scope>
    <source>
        <strain evidence="3 4">LSU 92-RS-03</strain>
    </source>
</reference>
<protein>
    <recommendedName>
        <fullName evidence="2">WW domain-containing protein</fullName>
    </recommendedName>
</protein>